<comment type="caution">
    <text evidence="1">The sequence shown here is derived from an EMBL/GenBank/DDBJ whole genome shotgun (WGS) entry which is preliminary data.</text>
</comment>
<keyword evidence="2" id="KW-1185">Reference proteome</keyword>
<gene>
    <name evidence="1" type="ORF">GCM10010345_64700</name>
</gene>
<evidence type="ECO:0000313" key="1">
    <source>
        <dbReference type="EMBL" id="GHA51305.1"/>
    </source>
</evidence>
<proteinExistence type="predicted"/>
<dbReference type="EMBL" id="BMVN01000030">
    <property type="protein sequence ID" value="GHA51305.1"/>
    <property type="molecule type" value="Genomic_DNA"/>
</dbReference>
<evidence type="ECO:0000313" key="2">
    <source>
        <dbReference type="Proteomes" id="UP000653644"/>
    </source>
</evidence>
<reference evidence="2" key="1">
    <citation type="journal article" date="2019" name="Int. J. Syst. Evol. Microbiol.">
        <title>The Global Catalogue of Microorganisms (GCM) 10K type strain sequencing project: providing services to taxonomists for standard genome sequencing and annotation.</title>
        <authorList>
            <consortium name="The Broad Institute Genomics Platform"/>
            <consortium name="The Broad Institute Genome Sequencing Center for Infectious Disease"/>
            <person name="Wu L."/>
            <person name="Ma J."/>
        </authorList>
    </citation>
    <scope>NUCLEOTIDE SEQUENCE [LARGE SCALE GENOMIC DNA]</scope>
    <source>
        <strain evidence="2">JCM 4733</strain>
    </source>
</reference>
<organism evidence="1 2">
    <name type="scientific">Streptomyces canarius</name>
    <dbReference type="NCBI Taxonomy" id="285453"/>
    <lineage>
        <taxon>Bacteria</taxon>
        <taxon>Bacillati</taxon>
        <taxon>Actinomycetota</taxon>
        <taxon>Actinomycetes</taxon>
        <taxon>Kitasatosporales</taxon>
        <taxon>Streptomycetaceae</taxon>
        <taxon>Streptomyces</taxon>
    </lineage>
</organism>
<protein>
    <submittedName>
        <fullName evidence="1">Uncharacterized protein</fullName>
    </submittedName>
</protein>
<sequence length="124" mass="13907">MSITIDDVRDFIRQLPDAAAVAQVQEAAAQRLRAIDKAAFAHIQSGRRARITPALRSKLLRGLTGAVQERNRTGSRAGFLLDEESTRQLRAHPRNSHYRIPQNVRRFRIPGNGVPISCLELIED</sequence>
<accession>A0ABQ3D1Z2</accession>
<name>A0ABQ3D1Z2_9ACTN</name>
<dbReference type="Proteomes" id="UP000653644">
    <property type="component" value="Unassembled WGS sequence"/>
</dbReference>
<dbReference type="RefSeq" id="WP_189891830.1">
    <property type="nucleotide sequence ID" value="NZ_BMVN01000030.1"/>
</dbReference>